<dbReference type="Proteomes" id="UP001241377">
    <property type="component" value="Unassembled WGS sequence"/>
</dbReference>
<keyword evidence="2" id="KW-1185">Reference proteome</keyword>
<proteinExistence type="predicted"/>
<protein>
    <submittedName>
        <fullName evidence="1">Uncharacterized protein</fullName>
    </submittedName>
</protein>
<evidence type="ECO:0000313" key="1">
    <source>
        <dbReference type="EMBL" id="KAJ9093458.1"/>
    </source>
</evidence>
<comment type="caution">
    <text evidence="1">The sequence shown here is derived from an EMBL/GenBank/DDBJ whole genome shotgun (WGS) entry which is preliminary data.</text>
</comment>
<gene>
    <name evidence="1" type="ORF">QFC19_008317</name>
</gene>
<name>A0ACC2V290_9TREE</name>
<sequence>MFSKSRQGQSRSRRFRKRAILLERETLLLFRQQCERVDPVPSYTFDTDIFDDVMQSYWISQIPNDVEAVFKSLQQFGEKVLRIWGFNMVESTLAEPLNPELAFYQLWLNGTWYLNTGSNGLERFDEVVRLAEKYDVKLHSARFRIIPLTNNWEGYGSMDLYNRQITGNDTYHDVFYSDSRVVESYQRYVNFIVSRYKDSKAIFSWELANEPRCNGYPAINSGKCTAATMTQWVKEQSEYIKSIDPQHMVCIGDEGFFNRPGSTEYEYNGQSGMDFDANLQISTIDFGTFHLYPQVSTRKVSKPDIKAWGTQYIKDHIASGKQFQKPVVLEEFGTEGYGNKTSIYPEWFQTALDGDIAGIMPWQWGQLGLSKDQVIRYGDAIIGGASPNDGHTVYPNQTEVWNLFKSVVDEQNAKSG</sequence>
<evidence type="ECO:0000313" key="2">
    <source>
        <dbReference type="Proteomes" id="UP001241377"/>
    </source>
</evidence>
<accession>A0ACC2V290</accession>
<reference evidence="1" key="1">
    <citation type="submission" date="2023-04" db="EMBL/GenBank/DDBJ databases">
        <title>Draft Genome sequencing of Naganishia species isolated from polar environments using Oxford Nanopore Technology.</title>
        <authorList>
            <person name="Leo P."/>
            <person name="Venkateswaran K."/>
        </authorList>
    </citation>
    <scope>NUCLEOTIDE SEQUENCE</scope>
    <source>
        <strain evidence="1">MNA-CCFEE 5261</strain>
    </source>
</reference>
<dbReference type="EMBL" id="JASBWR010000123">
    <property type="protein sequence ID" value="KAJ9093458.1"/>
    <property type="molecule type" value="Genomic_DNA"/>
</dbReference>
<organism evidence="1 2">
    <name type="scientific">Naganishia cerealis</name>
    <dbReference type="NCBI Taxonomy" id="610337"/>
    <lineage>
        <taxon>Eukaryota</taxon>
        <taxon>Fungi</taxon>
        <taxon>Dikarya</taxon>
        <taxon>Basidiomycota</taxon>
        <taxon>Agaricomycotina</taxon>
        <taxon>Tremellomycetes</taxon>
        <taxon>Filobasidiales</taxon>
        <taxon>Filobasidiaceae</taxon>
        <taxon>Naganishia</taxon>
    </lineage>
</organism>